<organism evidence="3 4">
    <name type="scientific">Pyronema omphalodes (strain CBS 100304)</name>
    <name type="common">Pyronema confluens</name>
    <dbReference type="NCBI Taxonomy" id="1076935"/>
    <lineage>
        <taxon>Eukaryota</taxon>
        <taxon>Fungi</taxon>
        <taxon>Dikarya</taxon>
        <taxon>Ascomycota</taxon>
        <taxon>Pezizomycotina</taxon>
        <taxon>Pezizomycetes</taxon>
        <taxon>Pezizales</taxon>
        <taxon>Pyronemataceae</taxon>
        <taxon>Pyronema</taxon>
    </lineage>
</organism>
<dbReference type="NCBIfam" id="TIGR00106">
    <property type="entry name" value="MTH1187 family thiamine-binding protein"/>
    <property type="match status" value="1"/>
</dbReference>
<sequence length="106" mass="11346">MSLTDTKTPPQCCADFCLIPMGVESASVSPYIAKVQTLLQESGLVYHMHANGTTVVFKVIGQAHGMLHDQGVVRVHTDIRVGSRTDKHETAKSKVASVEKILGGGK</sequence>
<name>U4L285_PYROM</name>
<dbReference type="GO" id="GO:0005829">
    <property type="term" value="C:cytosol"/>
    <property type="evidence" value="ECO:0007669"/>
    <property type="project" value="TreeGrafter"/>
</dbReference>
<keyword evidence="4" id="KW-1185">Reference proteome</keyword>
<dbReference type="PANTHER" id="PTHR33777">
    <property type="entry name" value="UPF0045 PROTEIN ECM15"/>
    <property type="match status" value="1"/>
</dbReference>
<dbReference type="Proteomes" id="UP000018144">
    <property type="component" value="Unassembled WGS sequence"/>
</dbReference>
<gene>
    <name evidence="3" type="ORF">PCON_05970</name>
</gene>
<dbReference type="InterPro" id="IPR002767">
    <property type="entry name" value="Thiamine_BP"/>
</dbReference>
<protein>
    <submittedName>
        <fullName evidence="3">Similar to UPF0045 protein ECM15 acc. no. P35195</fullName>
    </submittedName>
</protein>
<dbReference type="PANTHER" id="PTHR33777:SF1">
    <property type="entry name" value="UPF0045 PROTEIN ECM15"/>
    <property type="match status" value="1"/>
</dbReference>
<dbReference type="AlphaFoldDB" id="U4L285"/>
<dbReference type="OrthoDB" id="5587367at2759"/>
<evidence type="ECO:0000313" key="3">
    <source>
        <dbReference type="EMBL" id="CCX06383.1"/>
    </source>
</evidence>
<feature type="domain" description="Thiamine-binding protein" evidence="2">
    <location>
        <begin position="14"/>
        <end position="99"/>
    </location>
</feature>
<dbReference type="EMBL" id="HF935287">
    <property type="protein sequence ID" value="CCX06383.1"/>
    <property type="molecule type" value="Genomic_DNA"/>
</dbReference>
<proteinExistence type="inferred from homology"/>
<dbReference type="InterPro" id="IPR029756">
    <property type="entry name" value="MTH1187/YkoF-like"/>
</dbReference>
<dbReference type="OMA" id="KYKMHGY"/>
<evidence type="ECO:0000256" key="1">
    <source>
        <dbReference type="ARBA" id="ARBA00010272"/>
    </source>
</evidence>
<comment type="similarity">
    <text evidence="1">Belongs to the UPF0045 family.</text>
</comment>
<accession>U4L285</accession>
<dbReference type="SUPFAM" id="SSF89957">
    <property type="entry name" value="MTH1187/YkoF-like"/>
    <property type="match status" value="1"/>
</dbReference>
<reference evidence="3 4" key="1">
    <citation type="journal article" date="2013" name="PLoS Genet.">
        <title>The genome and development-dependent transcriptomes of Pyronema confluens: a window into fungal evolution.</title>
        <authorList>
            <person name="Traeger S."/>
            <person name="Altegoer F."/>
            <person name="Freitag M."/>
            <person name="Gabaldon T."/>
            <person name="Kempken F."/>
            <person name="Kumar A."/>
            <person name="Marcet-Houben M."/>
            <person name="Poggeler S."/>
            <person name="Stajich J.E."/>
            <person name="Nowrousian M."/>
        </authorList>
    </citation>
    <scope>NUCLEOTIDE SEQUENCE [LARGE SCALE GENOMIC DNA]</scope>
    <source>
        <strain evidence="4">CBS 100304</strain>
        <tissue evidence="3">Vegetative mycelium</tissue>
    </source>
</reference>
<evidence type="ECO:0000259" key="2">
    <source>
        <dbReference type="Pfam" id="PF01910"/>
    </source>
</evidence>
<evidence type="ECO:0000313" key="4">
    <source>
        <dbReference type="Proteomes" id="UP000018144"/>
    </source>
</evidence>
<dbReference type="Pfam" id="PF01910">
    <property type="entry name" value="Thiamine_BP"/>
    <property type="match status" value="1"/>
</dbReference>
<dbReference type="InterPro" id="IPR051614">
    <property type="entry name" value="UPF0045_domain"/>
</dbReference>
<dbReference type="Gene3D" id="3.30.70.930">
    <property type="match status" value="1"/>
</dbReference>
<dbReference type="eggNOG" id="ENOG502S45I">
    <property type="taxonomic scope" value="Eukaryota"/>
</dbReference>